<dbReference type="InterPro" id="IPR002678">
    <property type="entry name" value="DUF34/NIF3"/>
</dbReference>
<feature type="binding site" evidence="3">
    <location>
        <position position="68"/>
    </location>
    <ligand>
        <name>a divalent metal cation</name>
        <dbReference type="ChEBI" id="CHEBI:60240"/>
        <label>1</label>
    </ligand>
</feature>
<dbReference type="OrthoDB" id="9800881at2"/>
<dbReference type="KEGG" id="bgm:CAL15_00845"/>
<dbReference type="GO" id="GO:0046872">
    <property type="term" value="F:metal ion binding"/>
    <property type="evidence" value="ECO:0007669"/>
    <property type="project" value="UniProtKB-KW"/>
</dbReference>
<protein>
    <submittedName>
        <fullName evidence="4">Nif3-like dinuclear metal center hexameric protein</fullName>
    </submittedName>
</protein>
<dbReference type="SUPFAM" id="SSF102705">
    <property type="entry name" value="NIF3 (NGG1p interacting factor 3)-like"/>
    <property type="match status" value="1"/>
</dbReference>
<accession>A0A1W6Z720</accession>
<dbReference type="Proteomes" id="UP000194161">
    <property type="component" value="Chromosome"/>
</dbReference>
<dbReference type="NCBIfam" id="TIGR00486">
    <property type="entry name" value="YbgI_SA1388"/>
    <property type="match status" value="1"/>
</dbReference>
<feature type="binding site" evidence="3">
    <location>
        <position position="67"/>
    </location>
    <ligand>
        <name>a divalent metal cation</name>
        <dbReference type="ChEBI" id="CHEBI:60240"/>
        <label>1</label>
    </ligand>
</feature>
<reference evidence="4 5" key="1">
    <citation type="submission" date="2017-05" db="EMBL/GenBank/DDBJ databases">
        <title>Complete and WGS of Bordetella genogroups.</title>
        <authorList>
            <person name="Spilker T."/>
            <person name="LiPuma J."/>
        </authorList>
    </citation>
    <scope>NUCLEOTIDE SEQUENCE [LARGE SCALE GENOMIC DNA]</scope>
    <source>
        <strain evidence="4 5">AU7206</strain>
    </source>
</reference>
<dbReference type="RefSeq" id="WP_086076890.1">
    <property type="nucleotide sequence ID" value="NZ_CP021111.1"/>
</dbReference>
<organism evidence="4 5">
    <name type="scientific">Bordetella genomosp. 13</name>
    <dbReference type="NCBI Taxonomy" id="463040"/>
    <lineage>
        <taxon>Bacteria</taxon>
        <taxon>Pseudomonadati</taxon>
        <taxon>Pseudomonadota</taxon>
        <taxon>Betaproteobacteria</taxon>
        <taxon>Burkholderiales</taxon>
        <taxon>Alcaligenaceae</taxon>
        <taxon>Bordetella</taxon>
    </lineage>
</organism>
<sequence>MTKSIGTRELADWLDGTLQATRFKDYCPNGLQVEGRERTGHIITGVTASEALLRAAIERNADAVLVHHGWFWKNEDPRVRGPRRTRLALTLAHGLNLFAYHLPLDAHPQLGNNAQLARVLGLEPERVDGAPRTCGPDGLVWLGAAPGVATLGDLARRIAERLGREPLVVGDAQHPLRRVAWCTGAAQGMLGDAIDAGVDAYITGEASEPTVHLARETGTGFIGAGHHATERYGIQALGEAVARQFGIRVDFIDIDNPV</sequence>
<evidence type="ECO:0000313" key="5">
    <source>
        <dbReference type="Proteomes" id="UP000194161"/>
    </source>
</evidence>
<evidence type="ECO:0000256" key="1">
    <source>
        <dbReference type="ARBA" id="ARBA00006964"/>
    </source>
</evidence>
<comment type="similarity">
    <text evidence="1">Belongs to the GTP cyclohydrolase I type 2/NIF3 family.</text>
</comment>
<name>A0A1W6Z720_9BORD</name>
<dbReference type="GO" id="GO:0005737">
    <property type="term" value="C:cytoplasm"/>
    <property type="evidence" value="ECO:0007669"/>
    <property type="project" value="TreeGrafter"/>
</dbReference>
<dbReference type="STRING" id="463040.CAL15_00845"/>
<proteinExistence type="inferred from homology"/>
<evidence type="ECO:0000256" key="3">
    <source>
        <dbReference type="PIRSR" id="PIRSR602678-1"/>
    </source>
</evidence>
<evidence type="ECO:0000256" key="2">
    <source>
        <dbReference type="ARBA" id="ARBA00022723"/>
    </source>
</evidence>
<dbReference type="PANTHER" id="PTHR13799">
    <property type="entry name" value="NGG1 INTERACTING FACTOR 3"/>
    <property type="match status" value="1"/>
</dbReference>
<dbReference type="PANTHER" id="PTHR13799:SF14">
    <property type="entry name" value="GTP CYCLOHYDROLASE 1 TYPE 2 HOMOLOG"/>
    <property type="match status" value="1"/>
</dbReference>
<feature type="binding site" evidence="3">
    <location>
        <position position="105"/>
    </location>
    <ligand>
        <name>a divalent metal cation</name>
        <dbReference type="ChEBI" id="CHEBI:60240"/>
        <label>1</label>
    </ligand>
</feature>
<dbReference type="Pfam" id="PF01784">
    <property type="entry name" value="DUF34_NIF3"/>
    <property type="match status" value="1"/>
</dbReference>
<feature type="binding site" evidence="3">
    <location>
        <position position="226"/>
    </location>
    <ligand>
        <name>a divalent metal cation</name>
        <dbReference type="ChEBI" id="CHEBI:60240"/>
        <label>1</label>
    </ligand>
</feature>
<dbReference type="AlphaFoldDB" id="A0A1W6Z720"/>
<dbReference type="Gene3D" id="3.40.1390.30">
    <property type="entry name" value="NIF3 (NGG1p interacting factor 3)-like"/>
    <property type="match status" value="2"/>
</dbReference>
<dbReference type="InterPro" id="IPR036069">
    <property type="entry name" value="DUF34/NIF3_sf"/>
</dbReference>
<gene>
    <name evidence="4" type="ORF">CAL15_00845</name>
</gene>
<keyword evidence="2 3" id="KW-0479">Metal-binding</keyword>
<keyword evidence="5" id="KW-1185">Reference proteome</keyword>
<evidence type="ECO:0000313" key="4">
    <source>
        <dbReference type="EMBL" id="ARP93052.1"/>
    </source>
</evidence>
<feature type="binding site" evidence="3">
    <location>
        <position position="230"/>
    </location>
    <ligand>
        <name>a divalent metal cation</name>
        <dbReference type="ChEBI" id="CHEBI:60240"/>
        <label>1</label>
    </ligand>
</feature>
<dbReference type="EMBL" id="CP021111">
    <property type="protein sequence ID" value="ARP93052.1"/>
    <property type="molecule type" value="Genomic_DNA"/>
</dbReference>